<dbReference type="InterPro" id="IPR050300">
    <property type="entry name" value="GDXG_lipolytic_enzyme"/>
</dbReference>
<organism evidence="5 6">
    <name type="scientific">Nocardioides guangzhouensis</name>
    <dbReference type="NCBI Taxonomy" id="2497878"/>
    <lineage>
        <taxon>Bacteria</taxon>
        <taxon>Bacillati</taxon>
        <taxon>Actinomycetota</taxon>
        <taxon>Actinomycetes</taxon>
        <taxon>Propionibacteriales</taxon>
        <taxon>Nocardioidaceae</taxon>
        <taxon>Nocardioides</taxon>
    </lineage>
</organism>
<dbReference type="InterPro" id="IPR013094">
    <property type="entry name" value="AB_hydrolase_3"/>
</dbReference>
<dbReference type="Gene3D" id="3.40.50.1820">
    <property type="entry name" value="alpha/beta hydrolase"/>
    <property type="match status" value="1"/>
</dbReference>
<dbReference type="OrthoDB" id="128186at2"/>
<dbReference type="Proteomes" id="UP000295198">
    <property type="component" value="Unassembled WGS sequence"/>
</dbReference>
<evidence type="ECO:0000313" key="5">
    <source>
        <dbReference type="EMBL" id="RYP83900.1"/>
    </source>
</evidence>
<protein>
    <submittedName>
        <fullName evidence="5">Alpha/beta hydrolase</fullName>
    </submittedName>
</protein>
<keyword evidence="6" id="KW-1185">Reference proteome</keyword>
<keyword evidence="2 5" id="KW-0378">Hydrolase</keyword>
<gene>
    <name evidence="5" type="ORF">EKO23_17640</name>
</gene>
<dbReference type="PANTHER" id="PTHR48081">
    <property type="entry name" value="AB HYDROLASE SUPERFAMILY PROTEIN C4A8.06C"/>
    <property type="match status" value="1"/>
</dbReference>
<reference evidence="5 6" key="1">
    <citation type="submission" date="2019-01" db="EMBL/GenBank/DDBJ databases">
        <title>Nocardioides guangzhouensis sp. nov., an actinobacterium isolated from soil.</title>
        <authorList>
            <person name="Fu Y."/>
            <person name="Cai Y."/>
            <person name="Lin Z."/>
            <person name="Chen P."/>
        </authorList>
    </citation>
    <scope>NUCLEOTIDE SEQUENCE [LARGE SCALE GENOMIC DNA]</scope>
    <source>
        <strain evidence="5 6">130</strain>
    </source>
</reference>
<name>A0A4Q4Z7R6_9ACTN</name>
<comment type="caution">
    <text evidence="5">The sequence shown here is derived from an EMBL/GenBank/DDBJ whole genome shotgun (WGS) entry which is preliminary data.</text>
</comment>
<evidence type="ECO:0000256" key="2">
    <source>
        <dbReference type="ARBA" id="ARBA00022801"/>
    </source>
</evidence>
<feature type="domain" description="Alpha/beta hydrolase fold-3" evidence="4">
    <location>
        <begin position="114"/>
        <end position="312"/>
    </location>
</feature>
<proteinExistence type="inferred from homology"/>
<accession>A0A4Q4Z7R6</accession>
<dbReference type="InterPro" id="IPR029058">
    <property type="entry name" value="AB_hydrolase_fold"/>
</dbReference>
<sequence>MSVTWTTCRASVRPSRRARAGHEEDRVIEIHPRRSCRSVAVRGLSRATVRPVLGFFPVRGPMSPLKAAVDVTAGLLPRLPSTTYHHVEGDGWTAELVTRRDLADQELVDAPGAIVYFHGGAFVFCGLATHRRIVERLAERTGLPVLSVAYRQLPGHRVETSVSDCVGALNWLLEQGVDPAGIVLAGDSAGGHLAFAVGLEATAQGVDLAGIVGLSPWLDFDNAARRRHRNAWRDDFIPTFRLDRVARLVTGVPVLDPEHSPVNRDLAGLPPVLMICGHDEVLRHDAELMTERLLSAGVAVTLHLWQGQVHAFPVLGNFLPESAAALDQVATFVGSTVGVRRLRAVS</sequence>
<dbReference type="InterPro" id="IPR033140">
    <property type="entry name" value="Lipase_GDXG_put_SER_AS"/>
</dbReference>
<dbReference type="GO" id="GO:0004806">
    <property type="term" value="F:triacylglycerol lipase activity"/>
    <property type="evidence" value="ECO:0007669"/>
    <property type="project" value="TreeGrafter"/>
</dbReference>
<dbReference type="PANTHER" id="PTHR48081:SF30">
    <property type="entry name" value="ACETYL-HYDROLASE LIPR-RELATED"/>
    <property type="match status" value="1"/>
</dbReference>
<dbReference type="Pfam" id="PF07859">
    <property type="entry name" value="Abhydrolase_3"/>
    <property type="match status" value="1"/>
</dbReference>
<evidence type="ECO:0000313" key="6">
    <source>
        <dbReference type="Proteomes" id="UP000295198"/>
    </source>
</evidence>
<comment type="similarity">
    <text evidence="1">Belongs to the 'GDXG' lipolytic enzyme family.</text>
</comment>
<dbReference type="PROSITE" id="PS01174">
    <property type="entry name" value="LIPASE_GDXG_SER"/>
    <property type="match status" value="1"/>
</dbReference>
<dbReference type="SUPFAM" id="SSF53474">
    <property type="entry name" value="alpha/beta-Hydrolases"/>
    <property type="match status" value="1"/>
</dbReference>
<dbReference type="AlphaFoldDB" id="A0A4Q4Z7R6"/>
<evidence type="ECO:0000256" key="3">
    <source>
        <dbReference type="PROSITE-ProRule" id="PRU10038"/>
    </source>
</evidence>
<evidence type="ECO:0000256" key="1">
    <source>
        <dbReference type="ARBA" id="ARBA00010515"/>
    </source>
</evidence>
<evidence type="ECO:0000259" key="4">
    <source>
        <dbReference type="Pfam" id="PF07859"/>
    </source>
</evidence>
<feature type="active site" evidence="3">
    <location>
        <position position="188"/>
    </location>
</feature>
<dbReference type="EMBL" id="SDKM01000028">
    <property type="protein sequence ID" value="RYP83900.1"/>
    <property type="molecule type" value="Genomic_DNA"/>
</dbReference>